<dbReference type="EMBL" id="KZ772769">
    <property type="protein sequence ID" value="PTQ32560.1"/>
    <property type="molecule type" value="Genomic_DNA"/>
</dbReference>
<dbReference type="AlphaFoldDB" id="A0A2R6WFC6"/>
<name>A0A2R6WFC6_MARPO</name>
<gene>
    <name evidence="1" type="ORF">MARPO_0097s0042</name>
</gene>
<dbReference type="Proteomes" id="UP000244005">
    <property type="component" value="Unassembled WGS sequence"/>
</dbReference>
<keyword evidence="2" id="KW-1185">Reference proteome</keyword>
<proteinExistence type="predicted"/>
<sequence>MSPLRLRLRLLPRCLLPELQYPPHSGCGRLEPRGAGGRECGLWPEWGLPAGRCRLGGEVGPARSVRQMFCLGQCRAVDTTFRECIHFSPRLSPFRAGRHHHHHHHHHPHGHLPLLLIRSSVSRPASALDYIHLASCELLMGRSGIFDSCYLKHQTCWNNRENVREFIRIILHRLFVQM</sequence>
<accession>A0A2R6WFC6</accession>
<reference evidence="2" key="1">
    <citation type="journal article" date="2017" name="Cell">
        <title>Insights into land plant evolution garnered from the Marchantia polymorpha genome.</title>
        <authorList>
            <person name="Bowman J.L."/>
            <person name="Kohchi T."/>
            <person name="Yamato K.T."/>
            <person name="Jenkins J."/>
            <person name="Shu S."/>
            <person name="Ishizaki K."/>
            <person name="Yamaoka S."/>
            <person name="Nishihama R."/>
            <person name="Nakamura Y."/>
            <person name="Berger F."/>
            <person name="Adam C."/>
            <person name="Aki S.S."/>
            <person name="Althoff F."/>
            <person name="Araki T."/>
            <person name="Arteaga-Vazquez M.A."/>
            <person name="Balasubrmanian S."/>
            <person name="Barry K."/>
            <person name="Bauer D."/>
            <person name="Boehm C.R."/>
            <person name="Briginshaw L."/>
            <person name="Caballero-Perez J."/>
            <person name="Catarino B."/>
            <person name="Chen F."/>
            <person name="Chiyoda S."/>
            <person name="Chovatia M."/>
            <person name="Davies K.M."/>
            <person name="Delmans M."/>
            <person name="Demura T."/>
            <person name="Dierschke T."/>
            <person name="Dolan L."/>
            <person name="Dorantes-Acosta A.E."/>
            <person name="Eklund D.M."/>
            <person name="Florent S.N."/>
            <person name="Flores-Sandoval E."/>
            <person name="Fujiyama A."/>
            <person name="Fukuzawa H."/>
            <person name="Galik B."/>
            <person name="Grimanelli D."/>
            <person name="Grimwood J."/>
            <person name="Grossniklaus U."/>
            <person name="Hamada T."/>
            <person name="Haseloff J."/>
            <person name="Hetherington A.J."/>
            <person name="Higo A."/>
            <person name="Hirakawa Y."/>
            <person name="Hundley H.N."/>
            <person name="Ikeda Y."/>
            <person name="Inoue K."/>
            <person name="Inoue S.I."/>
            <person name="Ishida S."/>
            <person name="Jia Q."/>
            <person name="Kakita M."/>
            <person name="Kanazawa T."/>
            <person name="Kawai Y."/>
            <person name="Kawashima T."/>
            <person name="Kennedy M."/>
            <person name="Kinose K."/>
            <person name="Kinoshita T."/>
            <person name="Kohara Y."/>
            <person name="Koide E."/>
            <person name="Komatsu K."/>
            <person name="Kopischke S."/>
            <person name="Kubo M."/>
            <person name="Kyozuka J."/>
            <person name="Lagercrantz U."/>
            <person name="Lin S.S."/>
            <person name="Lindquist E."/>
            <person name="Lipzen A.M."/>
            <person name="Lu C.W."/>
            <person name="De Luna E."/>
            <person name="Martienssen R.A."/>
            <person name="Minamino N."/>
            <person name="Mizutani M."/>
            <person name="Mizutani M."/>
            <person name="Mochizuki N."/>
            <person name="Monte I."/>
            <person name="Mosher R."/>
            <person name="Nagasaki H."/>
            <person name="Nakagami H."/>
            <person name="Naramoto S."/>
            <person name="Nishitani K."/>
            <person name="Ohtani M."/>
            <person name="Okamoto T."/>
            <person name="Okumura M."/>
            <person name="Phillips J."/>
            <person name="Pollak B."/>
            <person name="Reinders A."/>
            <person name="Rovekamp M."/>
            <person name="Sano R."/>
            <person name="Sawa S."/>
            <person name="Schmid M.W."/>
            <person name="Shirakawa M."/>
            <person name="Solano R."/>
            <person name="Spunde A."/>
            <person name="Suetsugu N."/>
            <person name="Sugano S."/>
            <person name="Sugiyama A."/>
            <person name="Sun R."/>
            <person name="Suzuki Y."/>
            <person name="Takenaka M."/>
            <person name="Takezawa D."/>
            <person name="Tomogane H."/>
            <person name="Tsuzuki M."/>
            <person name="Ueda T."/>
            <person name="Umeda M."/>
            <person name="Ward J.M."/>
            <person name="Watanabe Y."/>
            <person name="Yazaki K."/>
            <person name="Yokoyama R."/>
            <person name="Yoshitake Y."/>
            <person name="Yotsui I."/>
            <person name="Zachgo S."/>
            <person name="Schmutz J."/>
        </authorList>
    </citation>
    <scope>NUCLEOTIDE SEQUENCE [LARGE SCALE GENOMIC DNA]</scope>
    <source>
        <strain evidence="2">Tak-1</strain>
    </source>
</reference>
<organism evidence="1 2">
    <name type="scientific">Marchantia polymorpha</name>
    <name type="common">Common liverwort</name>
    <name type="synonym">Marchantia aquatica</name>
    <dbReference type="NCBI Taxonomy" id="3197"/>
    <lineage>
        <taxon>Eukaryota</taxon>
        <taxon>Viridiplantae</taxon>
        <taxon>Streptophyta</taxon>
        <taxon>Embryophyta</taxon>
        <taxon>Marchantiophyta</taxon>
        <taxon>Marchantiopsida</taxon>
        <taxon>Marchantiidae</taxon>
        <taxon>Marchantiales</taxon>
        <taxon>Marchantiaceae</taxon>
        <taxon>Marchantia</taxon>
    </lineage>
</organism>
<evidence type="ECO:0000313" key="1">
    <source>
        <dbReference type="EMBL" id="PTQ32560.1"/>
    </source>
</evidence>
<evidence type="ECO:0000313" key="2">
    <source>
        <dbReference type="Proteomes" id="UP000244005"/>
    </source>
</evidence>
<protein>
    <submittedName>
        <fullName evidence="1">Uncharacterized protein</fullName>
    </submittedName>
</protein>
<dbReference type="Gramene" id="Mp6g06020.1">
    <property type="protein sequence ID" value="Mp6g06020.1.cds1"/>
    <property type="gene ID" value="Mp6g06020"/>
</dbReference>